<protein>
    <recommendedName>
        <fullName evidence="4">Transmembrane protein</fullName>
    </recommendedName>
</protein>
<proteinExistence type="predicted"/>
<feature type="transmembrane region" description="Helical" evidence="1">
    <location>
        <begin position="85"/>
        <end position="106"/>
    </location>
</feature>
<dbReference type="Proteomes" id="UP000054262">
    <property type="component" value="Unassembled WGS sequence"/>
</dbReference>
<name>A0P7K5_9PROT</name>
<keyword evidence="1" id="KW-0472">Membrane</keyword>
<evidence type="ECO:0000313" key="3">
    <source>
        <dbReference type="Proteomes" id="UP000054262"/>
    </source>
</evidence>
<reference evidence="2 3" key="1">
    <citation type="submission" date="2006-11" db="EMBL/GenBank/DDBJ databases">
        <authorList>
            <person name="Giovannoni S."/>
            <person name="Vergin K."/>
            <person name="Ferriera S."/>
            <person name="Johnson J."/>
            <person name="Kravitz S."/>
            <person name="Beeson K."/>
            <person name="Sutton G."/>
            <person name="Rogers Y.-H."/>
            <person name="Friedman R."/>
            <person name="Frazier M."/>
            <person name="Venter J.C."/>
        </authorList>
    </citation>
    <scope>NUCLEOTIDE SEQUENCE [LARGE SCALE GENOMIC DNA]</scope>
    <source>
        <strain evidence="2 3">HTCC2181</strain>
    </source>
</reference>
<keyword evidence="1" id="KW-0812">Transmembrane</keyword>
<keyword evidence="3" id="KW-1185">Reference proteome</keyword>
<sequence>MDNKLFYIAIFSLMSLVLLNLVWELFFNPLNPNGSWMVIKSLLLLTPLLGILRRKRRTFQWSSMVILLFFIEGVVRFYAESGFSKSFAMGEIILSLTFFLSAIFYCKYNH</sequence>
<keyword evidence="1" id="KW-1133">Transmembrane helix</keyword>
<dbReference type="AlphaFoldDB" id="A0P7K5"/>
<feature type="transmembrane region" description="Helical" evidence="1">
    <location>
        <begin position="59"/>
        <end position="79"/>
    </location>
</feature>
<organism evidence="2 3">
    <name type="scientific">Methylophilales bacterium HTCC2181</name>
    <dbReference type="NCBI Taxonomy" id="383631"/>
    <lineage>
        <taxon>Bacteria</taxon>
        <taxon>Pseudomonadati</taxon>
        <taxon>Pseudomonadota</taxon>
        <taxon>Betaproteobacteria</taxon>
        <taxon>Nitrosomonadales</taxon>
        <taxon>OM43 clade</taxon>
    </lineage>
</organism>
<evidence type="ECO:0000313" key="2">
    <source>
        <dbReference type="EMBL" id="EAV47515.1"/>
    </source>
</evidence>
<gene>
    <name evidence="2" type="ORF">MB2181_05540</name>
</gene>
<feature type="transmembrane region" description="Helical" evidence="1">
    <location>
        <begin position="5"/>
        <end position="23"/>
    </location>
</feature>
<dbReference type="EMBL" id="AAUX01000001">
    <property type="protein sequence ID" value="EAV47515.1"/>
    <property type="molecule type" value="Genomic_DNA"/>
</dbReference>
<evidence type="ECO:0008006" key="4">
    <source>
        <dbReference type="Google" id="ProtNLM"/>
    </source>
</evidence>
<accession>A0P7K5</accession>
<dbReference type="Pfam" id="PF09842">
    <property type="entry name" value="DUF2069"/>
    <property type="match status" value="1"/>
</dbReference>
<evidence type="ECO:0000256" key="1">
    <source>
        <dbReference type="SAM" id="Phobius"/>
    </source>
</evidence>
<comment type="caution">
    <text evidence="2">The sequence shown here is derived from an EMBL/GenBank/DDBJ whole genome shotgun (WGS) entry which is preliminary data.</text>
</comment>
<dbReference type="InterPro" id="IPR018643">
    <property type="entry name" value="DUF2069_membrane"/>
</dbReference>
<feature type="transmembrane region" description="Helical" evidence="1">
    <location>
        <begin position="35"/>
        <end position="52"/>
    </location>
</feature>
<dbReference type="OrthoDB" id="9181360at2"/>